<evidence type="ECO:0000313" key="2">
    <source>
        <dbReference type="EMBL" id="CAF1473455.1"/>
    </source>
</evidence>
<reference evidence="2" key="1">
    <citation type="submission" date="2021-02" db="EMBL/GenBank/DDBJ databases">
        <authorList>
            <person name="Nowell W R."/>
        </authorList>
    </citation>
    <scope>NUCLEOTIDE SEQUENCE</scope>
</reference>
<feature type="region of interest" description="Disordered" evidence="1">
    <location>
        <begin position="304"/>
        <end position="324"/>
    </location>
</feature>
<feature type="compositionally biased region" description="Polar residues" evidence="1">
    <location>
        <begin position="239"/>
        <end position="249"/>
    </location>
</feature>
<evidence type="ECO:0000313" key="3">
    <source>
        <dbReference type="Proteomes" id="UP000663832"/>
    </source>
</evidence>
<evidence type="ECO:0000256" key="1">
    <source>
        <dbReference type="SAM" id="MobiDB-lite"/>
    </source>
</evidence>
<keyword evidence="3" id="KW-1185">Reference proteome</keyword>
<comment type="caution">
    <text evidence="2">The sequence shown here is derived from an EMBL/GenBank/DDBJ whole genome shotgun (WGS) entry which is preliminary data.</text>
</comment>
<accession>A0A815R8L8</accession>
<feature type="compositionally biased region" description="Low complexity" evidence="1">
    <location>
        <begin position="49"/>
        <end position="65"/>
    </location>
</feature>
<gene>
    <name evidence="2" type="ORF">QVE165_LOCUS41757</name>
</gene>
<dbReference type="AlphaFoldDB" id="A0A815R8L8"/>
<organism evidence="2 3">
    <name type="scientific">Adineta steineri</name>
    <dbReference type="NCBI Taxonomy" id="433720"/>
    <lineage>
        <taxon>Eukaryota</taxon>
        <taxon>Metazoa</taxon>
        <taxon>Spiralia</taxon>
        <taxon>Gnathifera</taxon>
        <taxon>Rotifera</taxon>
        <taxon>Eurotatoria</taxon>
        <taxon>Bdelloidea</taxon>
        <taxon>Adinetida</taxon>
        <taxon>Adinetidae</taxon>
        <taxon>Adineta</taxon>
    </lineage>
</organism>
<feature type="region of interest" description="Disordered" evidence="1">
    <location>
        <begin position="230"/>
        <end position="249"/>
    </location>
</feature>
<dbReference type="Proteomes" id="UP000663832">
    <property type="component" value="Unassembled WGS sequence"/>
</dbReference>
<feature type="compositionally biased region" description="Polar residues" evidence="1">
    <location>
        <begin position="123"/>
        <end position="139"/>
    </location>
</feature>
<sequence>MLKLIYSHLSTNNRFPSINSYSKSSFGDFRGLNGGRTTNIHSNSKRQHVQQQQQQQQSTTNQQRRITYRSSDYSWSDHPTNSNVSNPLLRTDNTIKTKLSTSSRNLANGITHEYATNSMPHLSTQTGHHQNVKTDSSNADLHGSTGIKLQNTNTRNQRTSINLDKTSGSNGFNLPTRHASFNSTRLDHNIYPRQIPSKQRNYVSSKTSFHDTSGGDLYLSSLQDENSYYFHQQQQQQQPNPMSSTQRLNGSTFDIATSRKPYSITKSNTLNTQTNAANYHSLQELHRSDSALEKNHLTRFAIRGTTASKEQHSTTPRHRQPSTIPTNAVSTLGFISDERQSSVVSYVSRDPNISYAYTDVKKYIEENDLMSPEKEISIKNWIIDVEKYRHEFGKSE</sequence>
<dbReference type="EMBL" id="CAJNOM010000502">
    <property type="protein sequence ID" value="CAF1473455.1"/>
    <property type="molecule type" value="Genomic_DNA"/>
</dbReference>
<protein>
    <submittedName>
        <fullName evidence="2">Uncharacterized protein</fullName>
    </submittedName>
</protein>
<name>A0A815R8L8_9BILA</name>
<feature type="region of interest" description="Disordered" evidence="1">
    <location>
        <begin position="123"/>
        <end position="148"/>
    </location>
</feature>
<dbReference type="OrthoDB" id="10039581at2759"/>
<proteinExistence type="predicted"/>
<feature type="region of interest" description="Disordered" evidence="1">
    <location>
        <begin position="160"/>
        <end position="179"/>
    </location>
</feature>
<feature type="region of interest" description="Disordered" evidence="1">
    <location>
        <begin position="32"/>
        <end position="65"/>
    </location>
</feature>